<dbReference type="AlphaFoldDB" id="A0A401YTX9"/>
<gene>
    <name evidence="1" type="ORF">EHYA_05773</name>
</gene>
<reference evidence="1 2" key="1">
    <citation type="submission" date="2018-12" db="EMBL/GenBank/DDBJ databases">
        <title>Draft genome sequence of Embleya hyalina NBRC 13850T.</title>
        <authorList>
            <person name="Komaki H."/>
            <person name="Hosoyama A."/>
            <person name="Kimura A."/>
            <person name="Ichikawa N."/>
            <person name="Tamura T."/>
        </authorList>
    </citation>
    <scope>NUCLEOTIDE SEQUENCE [LARGE SCALE GENOMIC DNA]</scope>
    <source>
        <strain evidence="1 2">NBRC 13850</strain>
    </source>
</reference>
<sequence>MRRGDGRYGTEILTKESGYRYPNFGFEPQYVRLAAYIGNLMGSQPLADRVRRA</sequence>
<dbReference type="EMBL" id="BIFH01000026">
    <property type="protein sequence ID" value="GCD98073.1"/>
    <property type="molecule type" value="Genomic_DNA"/>
</dbReference>
<accession>A0A401YTX9</accession>
<keyword evidence="2" id="KW-1185">Reference proteome</keyword>
<dbReference type="Proteomes" id="UP000286931">
    <property type="component" value="Unassembled WGS sequence"/>
</dbReference>
<protein>
    <submittedName>
        <fullName evidence="1">Uncharacterized protein</fullName>
    </submittedName>
</protein>
<proteinExistence type="predicted"/>
<evidence type="ECO:0000313" key="1">
    <source>
        <dbReference type="EMBL" id="GCD98073.1"/>
    </source>
</evidence>
<evidence type="ECO:0000313" key="2">
    <source>
        <dbReference type="Proteomes" id="UP000286931"/>
    </source>
</evidence>
<organism evidence="1 2">
    <name type="scientific">Embleya hyalina</name>
    <dbReference type="NCBI Taxonomy" id="516124"/>
    <lineage>
        <taxon>Bacteria</taxon>
        <taxon>Bacillati</taxon>
        <taxon>Actinomycetota</taxon>
        <taxon>Actinomycetes</taxon>
        <taxon>Kitasatosporales</taxon>
        <taxon>Streptomycetaceae</taxon>
        <taxon>Embleya</taxon>
    </lineage>
</organism>
<comment type="caution">
    <text evidence="1">The sequence shown here is derived from an EMBL/GenBank/DDBJ whole genome shotgun (WGS) entry which is preliminary data.</text>
</comment>
<name>A0A401YTX9_9ACTN</name>